<comment type="caution">
    <text evidence="2">The sequence shown here is derived from an EMBL/GenBank/DDBJ whole genome shotgun (WGS) entry which is preliminary data.</text>
</comment>
<proteinExistence type="predicted"/>
<gene>
    <name evidence="2" type="ORF">Aau02nite_77680</name>
</gene>
<reference evidence="2" key="1">
    <citation type="submission" date="2021-03" db="EMBL/GenBank/DDBJ databases">
        <title>Whole genome shotgun sequence of Actinoplanes auranticolor NBRC 12245.</title>
        <authorList>
            <person name="Komaki H."/>
            <person name="Tamura T."/>
        </authorList>
    </citation>
    <scope>NUCLEOTIDE SEQUENCE</scope>
    <source>
        <strain evidence="2">NBRC 12245</strain>
    </source>
</reference>
<name>A0A919SVG1_9ACTN</name>
<protein>
    <submittedName>
        <fullName evidence="2">Uncharacterized protein</fullName>
    </submittedName>
</protein>
<evidence type="ECO:0000256" key="1">
    <source>
        <dbReference type="SAM" id="MobiDB-lite"/>
    </source>
</evidence>
<dbReference type="RefSeq" id="WP_212993587.1">
    <property type="nucleotide sequence ID" value="NZ_BAABEA010000041.1"/>
</dbReference>
<organism evidence="2 3">
    <name type="scientific">Actinoplanes auranticolor</name>
    <dbReference type="NCBI Taxonomy" id="47988"/>
    <lineage>
        <taxon>Bacteria</taxon>
        <taxon>Bacillati</taxon>
        <taxon>Actinomycetota</taxon>
        <taxon>Actinomycetes</taxon>
        <taxon>Micromonosporales</taxon>
        <taxon>Micromonosporaceae</taxon>
        <taxon>Actinoplanes</taxon>
    </lineage>
</organism>
<accession>A0A919SVG1</accession>
<dbReference type="Proteomes" id="UP000681340">
    <property type="component" value="Unassembled WGS sequence"/>
</dbReference>
<feature type="region of interest" description="Disordered" evidence="1">
    <location>
        <begin position="1"/>
        <end position="30"/>
    </location>
</feature>
<dbReference type="EMBL" id="BOQL01000068">
    <property type="protein sequence ID" value="GIM77783.1"/>
    <property type="molecule type" value="Genomic_DNA"/>
</dbReference>
<evidence type="ECO:0000313" key="2">
    <source>
        <dbReference type="EMBL" id="GIM77783.1"/>
    </source>
</evidence>
<dbReference type="AlphaFoldDB" id="A0A919SVG1"/>
<sequence>MGGGPDAGRRRSPTAASGHRGVPAYGGLEDGRRRRRTEYAGRRLFAEERGPLDVAVFAGRVRTGPGARIAASLLEILAAALDGMWMSGAAAAAVVAVTADVQAGSRLVETDTVVHPGTALDLSLRGRSRWRPAYRAPSRPTRTVSLGGRASVMAAGGVGLGLAHVLTVGDGAQDPWSAGRRARPVRPGLTFTHTPQVPLDDVAGGFAGLRRRDIGYCPRGGPWSVRMRTFGPCVPGEIGVQW</sequence>
<keyword evidence="3" id="KW-1185">Reference proteome</keyword>
<evidence type="ECO:0000313" key="3">
    <source>
        <dbReference type="Proteomes" id="UP000681340"/>
    </source>
</evidence>